<dbReference type="GO" id="GO:0016051">
    <property type="term" value="P:carbohydrate biosynthetic process"/>
    <property type="evidence" value="ECO:0007669"/>
    <property type="project" value="InterPro"/>
</dbReference>
<dbReference type="CDD" id="cd11615">
    <property type="entry name" value="SAF_NeuB_like"/>
    <property type="match status" value="1"/>
</dbReference>
<dbReference type="InterPro" id="IPR051690">
    <property type="entry name" value="PseI-like"/>
</dbReference>
<organism evidence="2 3">
    <name type="scientific">Panacibacter microcysteis</name>
    <dbReference type="NCBI Taxonomy" id="2793269"/>
    <lineage>
        <taxon>Bacteria</taxon>
        <taxon>Pseudomonadati</taxon>
        <taxon>Bacteroidota</taxon>
        <taxon>Chitinophagia</taxon>
        <taxon>Chitinophagales</taxon>
        <taxon>Chitinophagaceae</taxon>
        <taxon>Panacibacter</taxon>
    </lineage>
</organism>
<dbReference type="Gene3D" id="3.20.20.70">
    <property type="entry name" value="Aldolase class I"/>
    <property type="match status" value="1"/>
</dbReference>
<reference evidence="2" key="1">
    <citation type="submission" date="2020-11" db="EMBL/GenBank/DDBJ databases">
        <title>Bacterial whole genome sequence for Panacibacter sp. DH6.</title>
        <authorList>
            <person name="Le V."/>
            <person name="Ko S."/>
            <person name="Ahn C.-Y."/>
            <person name="Oh H.-M."/>
        </authorList>
    </citation>
    <scope>NUCLEOTIDE SEQUENCE</scope>
    <source>
        <strain evidence="2">DH6</strain>
    </source>
</reference>
<dbReference type="Pfam" id="PF03102">
    <property type="entry name" value="NeuB"/>
    <property type="match status" value="1"/>
</dbReference>
<dbReference type="SUPFAM" id="SSF51269">
    <property type="entry name" value="AFP III-like domain"/>
    <property type="match status" value="1"/>
</dbReference>
<proteinExistence type="predicted"/>
<comment type="caution">
    <text evidence="2">The sequence shown here is derived from an EMBL/GenBank/DDBJ whole genome shotgun (WGS) entry which is preliminary data.</text>
</comment>
<dbReference type="Proteomes" id="UP000628448">
    <property type="component" value="Unassembled WGS sequence"/>
</dbReference>
<feature type="domain" description="AFP-like" evidence="1">
    <location>
        <begin position="296"/>
        <end position="355"/>
    </location>
</feature>
<dbReference type="GO" id="GO:0047444">
    <property type="term" value="F:N-acylneuraminate-9-phosphate synthase activity"/>
    <property type="evidence" value="ECO:0007669"/>
    <property type="project" value="TreeGrafter"/>
</dbReference>
<evidence type="ECO:0000313" key="3">
    <source>
        <dbReference type="Proteomes" id="UP000628448"/>
    </source>
</evidence>
<protein>
    <submittedName>
        <fullName evidence="2">N-acetylneuraminate synthase family protein</fullName>
    </submittedName>
</protein>
<gene>
    <name evidence="2" type="ORF">I5907_05810</name>
</gene>
<dbReference type="AlphaFoldDB" id="A0A931E5N8"/>
<dbReference type="Pfam" id="PF08666">
    <property type="entry name" value="SAF"/>
    <property type="match status" value="1"/>
</dbReference>
<sequence>MESIQIGKERFTKNGPLYFIADIGANHDGSLEQAFKLIELAKESGAHAAKFQNFSAEKIVSKKGFEDIGQLSHQASWKKPVVEVYKDASIPHEWTIALKQKCEEVGIDYFTSAYDFEAVDFVDPYVDIYKIGSGDITWVQILEHIATKNKPVIIASGASELSDVERAMAALTKKTDKIVLMQCNTNYTGSDENFKYINLNVLKKFREMYPDVILGLSDHTPGHATVLGAIALGATFIEKHFTDDNNKIGPDHKFAMNPTTWKEMVQRSAEVFLALGDGEKRIEANETKTVMVQRRALRYTAPLQKGHTLTADDVFPLRPYAVHGLHPYEIGKLIGKRLVKDVDKDQLTTLNDFEQ</sequence>
<dbReference type="InterPro" id="IPR013132">
    <property type="entry name" value="PseI/NeuA/B-like_N"/>
</dbReference>
<dbReference type="InterPro" id="IPR006190">
    <property type="entry name" value="SAF_AFP_Neu5Ac"/>
</dbReference>
<dbReference type="Gene3D" id="3.90.1210.10">
    <property type="entry name" value="Antifreeze-like/N-acetylneuraminic acid synthase C-terminal domain"/>
    <property type="match status" value="1"/>
</dbReference>
<dbReference type="RefSeq" id="WP_196989776.1">
    <property type="nucleotide sequence ID" value="NZ_JADWYR010000001.1"/>
</dbReference>
<dbReference type="SUPFAM" id="SSF51569">
    <property type="entry name" value="Aldolase"/>
    <property type="match status" value="1"/>
</dbReference>
<dbReference type="PROSITE" id="PS50844">
    <property type="entry name" value="AFP_LIKE"/>
    <property type="match status" value="1"/>
</dbReference>
<dbReference type="SMART" id="SM00858">
    <property type="entry name" value="SAF"/>
    <property type="match status" value="1"/>
</dbReference>
<dbReference type="InterPro" id="IPR013974">
    <property type="entry name" value="SAF"/>
</dbReference>
<name>A0A931E5N8_9BACT</name>
<keyword evidence="3" id="KW-1185">Reference proteome</keyword>
<dbReference type="InterPro" id="IPR057736">
    <property type="entry name" value="SAF_PseI/NeuA/NeuB"/>
</dbReference>
<dbReference type="InterPro" id="IPR036732">
    <property type="entry name" value="AFP_Neu5c_C_sf"/>
</dbReference>
<dbReference type="InterPro" id="IPR013785">
    <property type="entry name" value="Aldolase_TIM"/>
</dbReference>
<dbReference type="CDD" id="cd00945">
    <property type="entry name" value="Aldolase_Class_I"/>
    <property type="match status" value="1"/>
</dbReference>
<accession>A0A931E5N8</accession>
<dbReference type="PANTHER" id="PTHR42966:SF2">
    <property type="entry name" value="PSEUDAMINIC ACID SYNTHASE"/>
    <property type="match status" value="1"/>
</dbReference>
<dbReference type="EMBL" id="JADWYR010000001">
    <property type="protein sequence ID" value="MBG9375740.1"/>
    <property type="molecule type" value="Genomic_DNA"/>
</dbReference>
<evidence type="ECO:0000259" key="1">
    <source>
        <dbReference type="PROSITE" id="PS50844"/>
    </source>
</evidence>
<evidence type="ECO:0000313" key="2">
    <source>
        <dbReference type="EMBL" id="MBG9375740.1"/>
    </source>
</evidence>
<dbReference type="PANTHER" id="PTHR42966">
    <property type="entry name" value="N-ACETYLNEURAMINATE SYNTHASE"/>
    <property type="match status" value="1"/>
</dbReference>